<evidence type="ECO:0000313" key="2">
    <source>
        <dbReference type="Proteomes" id="UP000298127"/>
    </source>
</evidence>
<dbReference type="Proteomes" id="UP000298127">
    <property type="component" value="Unassembled WGS sequence"/>
</dbReference>
<name>A0A4Y9RAA0_9MICO</name>
<protein>
    <submittedName>
        <fullName evidence="1">Biopolymer transporter Tol</fullName>
    </submittedName>
</protein>
<dbReference type="AlphaFoldDB" id="A0A4Y9RAA0"/>
<evidence type="ECO:0000313" key="1">
    <source>
        <dbReference type="EMBL" id="TFW00364.1"/>
    </source>
</evidence>
<reference evidence="1 2" key="1">
    <citation type="journal article" date="2018" name="J. Microbiol.">
        <title>Leifsonia flava sp. nov., a novel actinobacterium isolated from the rhizosphere of Aquilegia viridiflora.</title>
        <authorList>
            <person name="Cai Y."/>
            <person name="Tao W.Z."/>
            <person name="Ma Y.J."/>
            <person name="Cheng J."/>
            <person name="Zhang M.Y."/>
            <person name="Zhang Y.X."/>
        </authorList>
    </citation>
    <scope>NUCLEOTIDE SEQUENCE [LARGE SCALE GENOMIC DNA]</scope>
    <source>
        <strain evidence="1 2">SYP-B2174</strain>
    </source>
</reference>
<proteinExistence type="predicted"/>
<organism evidence="1 2">
    <name type="scientific">Orlajensenia leifsoniae</name>
    <dbReference type="NCBI Taxonomy" id="2561933"/>
    <lineage>
        <taxon>Bacteria</taxon>
        <taxon>Bacillati</taxon>
        <taxon>Actinomycetota</taxon>
        <taxon>Actinomycetes</taxon>
        <taxon>Micrococcales</taxon>
        <taxon>Microbacteriaceae</taxon>
        <taxon>Orlajensenia</taxon>
    </lineage>
</organism>
<accession>A0A4Y9RAA0</accession>
<keyword evidence="2" id="KW-1185">Reference proteome</keyword>
<dbReference type="RefSeq" id="WP_135118801.1">
    <property type="nucleotide sequence ID" value="NZ_SPQZ01000001.1"/>
</dbReference>
<comment type="caution">
    <text evidence="1">The sequence shown here is derived from an EMBL/GenBank/DDBJ whole genome shotgun (WGS) entry which is preliminary data.</text>
</comment>
<sequence length="109" mass="12362">MAEREQNSPAETPDSERWLTIRGRRWRRTDPSLPEDLVQALKSHLGRGRSGVRSAKLKNDPDATAAARVRVGLAKKGLGERGPYWWDESEEERLERARGALRQLDALDS</sequence>
<gene>
    <name evidence="1" type="ORF">E4M00_01495</name>
</gene>
<dbReference type="EMBL" id="SPQZ01000001">
    <property type="protein sequence ID" value="TFW00364.1"/>
    <property type="molecule type" value="Genomic_DNA"/>
</dbReference>